<evidence type="ECO:0000313" key="1">
    <source>
        <dbReference type="EMBL" id="QHT09712.1"/>
    </source>
</evidence>
<proteinExistence type="predicted"/>
<name>A0A6C0CZW5_9ZZZZ</name>
<protein>
    <submittedName>
        <fullName evidence="1">Uncharacterized protein</fullName>
    </submittedName>
</protein>
<reference evidence="1" key="1">
    <citation type="journal article" date="2020" name="Nature">
        <title>Giant virus diversity and host interactions through global metagenomics.</title>
        <authorList>
            <person name="Schulz F."/>
            <person name="Roux S."/>
            <person name="Paez-Espino D."/>
            <person name="Jungbluth S."/>
            <person name="Walsh D.A."/>
            <person name="Denef V.J."/>
            <person name="McMahon K.D."/>
            <person name="Konstantinidis K.T."/>
            <person name="Eloe-Fadrosh E.A."/>
            <person name="Kyrpides N.C."/>
            <person name="Woyke T."/>
        </authorList>
    </citation>
    <scope>NUCLEOTIDE SEQUENCE</scope>
    <source>
        <strain evidence="1">GVMAG-M-3300023174-102</strain>
    </source>
</reference>
<dbReference type="EMBL" id="MN739514">
    <property type="protein sequence ID" value="QHT09712.1"/>
    <property type="molecule type" value="Genomic_DNA"/>
</dbReference>
<accession>A0A6C0CZW5</accession>
<organism evidence="1">
    <name type="scientific">viral metagenome</name>
    <dbReference type="NCBI Taxonomy" id="1070528"/>
    <lineage>
        <taxon>unclassified sequences</taxon>
        <taxon>metagenomes</taxon>
        <taxon>organismal metagenomes</taxon>
    </lineage>
</organism>
<dbReference type="AlphaFoldDB" id="A0A6C0CZW5"/>
<sequence length="116" mass="13643">MSIKNDIVELDKINVEIKRLYTETRVLRKRAKNIEERILVYLKEKDQPGLKYNNTAIVVENKDRALPKKKSESEHDIIRVLRDNGVDDPLSVFKQINEAKKGEIVEKQKLKFKKLI</sequence>